<evidence type="ECO:0000313" key="6">
    <source>
        <dbReference type="Proteomes" id="UP001597451"/>
    </source>
</evidence>
<dbReference type="InterPro" id="IPR029000">
    <property type="entry name" value="Cyclophilin-like_dom_sf"/>
</dbReference>
<dbReference type="SUPFAM" id="SSF50891">
    <property type="entry name" value="Cyclophilin-like"/>
    <property type="match status" value="1"/>
</dbReference>
<name>A0ABW5Q102_9BACI</name>
<dbReference type="SUPFAM" id="SSF160467">
    <property type="entry name" value="PH0987 N-terminal domain-like"/>
    <property type="match status" value="1"/>
</dbReference>
<dbReference type="SMART" id="SM00796">
    <property type="entry name" value="AHS1"/>
    <property type="match status" value="1"/>
</dbReference>
<reference evidence="6" key="1">
    <citation type="journal article" date="2019" name="Int. J. Syst. Evol. Microbiol.">
        <title>The Global Catalogue of Microorganisms (GCM) 10K type strain sequencing project: providing services to taxonomists for standard genome sequencing and annotation.</title>
        <authorList>
            <consortium name="The Broad Institute Genomics Platform"/>
            <consortium name="The Broad Institute Genome Sequencing Center for Infectious Disease"/>
            <person name="Wu L."/>
            <person name="Ma J."/>
        </authorList>
    </citation>
    <scope>NUCLEOTIDE SEQUENCE [LARGE SCALE GENOMIC DNA]</scope>
    <source>
        <strain evidence="6">TISTR 1858</strain>
    </source>
</reference>
<proteinExistence type="predicted"/>
<dbReference type="EC" id="3.5.2.9" evidence="5"/>
<dbReference type="EMBL" id="JBHUMX010000035">
    <property type="protein sequence ID" value="MFD2629201.1"/>
    <property type="molecule type" value="Genomic_DNA"/>
</dbReference>
<keyword evidence="1" id="KW-0547">Nucleotide-binding</keyword>
<organism evidence="5 6">
    <name type="scientific">Oceanobacillus kapialis</name>
    <dbReference type="NCBI Taxonomy" id="481353"/>
    <lineage>
        <taxon>Bacteria</taxon>
        <taxon>Bacillati</taxon>
        <taxon>Bacillota</taxon>
        <taxon>Bacilli</taxon>
        <taxon>Bacillales</taxon>
        <taxon>Bacillaceae</taxon>
        <taxon>Oceanobacillus</taxon>
    </lineage>
</organism>
<evidence type="ECO:0000256" key="3">
    <source>
        <dbReference type="ARBA" id="ARBA00022840"/>
    </source>
</evidence>
<dbReference type="PANTHER" id="PTHR34698">
    <property type="entry name" value="5-OXOPROLINASE SUBUNIT B"/>
    <property type="match status" value="1"/>
</dbReference>
<accession>A0ABW5Q102</accession>
<dbReference type="Proteomes" id="UP001597451">
    <property type="component" value="Unassembled WGS sequence"/>
</dbReference>
<gene>
    <name evidence="5" type="primary">pxpB</name>
    <name evidence="5" type="ORF">ACFSUN_10470</name>
</gene>
<dbReference type="PANTHER" id="PTHR34698:SF2">
    <property type="entry name" value="5-OXOPROLINASE SUBUNIT B"/>
    <property type="match status" value="1"/>
</dbReference>
<dbReference type="Gene3D" id="2.40.100.10">
    <property type="entry name" value="Cyclophilin-like"/>
    <property type="match status" value="1"/>
</dbReference>
<dbReference type="InterPro" id="IPR003833">
    <property type="entry name" value="CT_C_D"/>
</dbReference>
<sequence>MTKTIAAIGDGVIRIHFPGEVNHEMNFRIQSNCELIHKEHINGVLELVPGYHTITLYYDPYQIRFQELEYKLKNILENDVSPKKVQKQGRLLRIPVCYGGELGPDLSRVAKQHHLTEEEVIKRHQQPEYLVYLLGFLPGFPYLGGLDQSIATSRLEEPRTKTIAGSVGIADAQTGIYPLTSPGGWNIIGNSPIPLFDAEKKGDAFLFHPGDRVKFYEISEASYSEFMLRRETPDSVWKEVIIHGT</sequence>
<evidence type="ECO:0000256" key="2">
    <source>
        <dbReference type="ARBA" id="ARBA00022801"/>
    </source>
</evidence>
<evidence type="ECO:0000313" key="5">
    <source>
        <dbReference type="EMBL" id="MFD2629201.1"/>
    </source>
</evidence>
<evidence type="ECO:0000256" key="1">
    <source>
        <dbReference type="ARBA" id="ARBA00022741"/>
    </source>
</evidence>
<dbReference type="Gene3D" id="3.30.1360.40">
    <property type="match status" value="1"/>
</dbReference>
<comment type="caution">
    <text evidence="5">The sequence shown here is derived from an EMBL/GenBank/DDBJ whole genome shotgun (WGS) entry which is preliminary data.</text>
</comment>
<dbReference type="GO" id="GO:0017168">
    <property type="term" value="F:5-oxoprolinase (ATP-hydrolyzing) activity"/>
    <property type="evidence" value="ECO:0007669"/>
    <property type="project" value="UniProtKB-EC"/>
</dbReference>
<keyword evidence="6" id="KW-1185">Reference proteome</keyword>
<dbReference type="InterPro" id="IPR010016">
    <property type="entry name" value="PxpB"/>
</dbReference>
<protein>
    <submittedName>
        <fullName evidence="5">5-oxoprolinase subunit PxpB</fullName>
        <ecNumber evidence="5">3.5.2.9</ecNumber>
    </submittedName>
</protein>
<dbReference type="Pfam" id="PF02682">
    <property type="entry name" value="CT_C_D"/>
    <property type="match status" value="1"/>
</dbReference>
<keyword evidence="2 5" id="KW-0378">Hydrolase</keyword>
<dbReference type="NCBIfam" id="TIGR00370">
    <property type="entry name" value="5-oxoprolinase subunit PxpB"/>
    <property type="match status" value="1"/>
</dbReference>
<feature type="domain" description="Carboxyltransferase" evidence="4">
    <location>
        <begin position="3"/>
        <end position="207"/>
    </location>
</feature>
<evidence type="ECO:0000259" key="4">
    <source>
        <dbReference type="SMART" id="SM00796"/>
    </source>
</evidence>
<keyword evidence="3" id="KW-0067">ATP-binding</keyword>
<dbReference type="RefSeq" id="WP_379561969.1">
    <property type="nucleotide sequence ID" value="NZ_JBHUMX010000035.1"/>
</dbReference>